<dbReference type="EMBL" id="JAXIVS010000017">
    <property type="protein sequence ID" value="MDY7232016.1"/>
    <property type="molecule type" value="Genomic_DNA"/>
</dbReference>
<dbReference type="CDD" id="cd14014">
    <property type="entry name" value="STKc_PknB_like"/>
    <property type="match status" value="1"/>
</dbReference>
<name>A0ABU5HF81_9BACT</name>
<dbReference type="InterPro" id="IPR011009">
    <property type="entry name" value="Kinase-like_dom_sf"/>
</dbReference>
<dbReference type="Proteomes" id="UP001291309">
    <property type="component" value="Unassembled WGS sequence"/>
</dbReference>
<dbReference type="RefSeq" id="WP_321550730.1">
    <property type="nucleotide sequence ID" value="NZ_JAXIVS010000017.1"/>
</dbReference>
<dbReference type="PANTHER" id="PTHR43289">
    <property type="entry name" value="MITOGEN-ACTIVATED PROTEIN KINASE KINASE KINASE 20-RELATED"/>
    <property type="match status" value="1"/>
</dbReference>
<keyword evidence="1 8" id="KW-0808">Transferase</keyword>
<feature type="binding site" evidence="5">
    <location>
        <position position="47"/>
    </location>
    <ligand>
        <name>ATP</name>
        <dbReference type="ChEBI" id="CHEBI:30616"/>
    </ligand>
</feature>
<protein>
    <submittedName>
        <fullName evidence="8">Serine/threonine-protein kinase</fullName>
        <ecNumber evidence="8">2.7.11.1</ecNumber>
    </submittedName>
</protein>
<dbReference type="PROSITE" id="PS00107">
    <property type="entry name" value="PROTEIN_KINASE_ATP"/>
    <property type="match status" value="1"/>
</dbReference>
<feature type="compositionally biased region" description="Basic and acidic residues" evidence="6">
    <location>
        <begin position="280"/>
        <end position="294"/>
    </location>
</feature>
<dbReference type="Gene3D" id="3.30.200.20">
    <property type="entry name" value="Phosphorylase Kinase, domain 1"/>
    <property type="match status" value="1"/>
</dbReference>
<evidence type="ECO:0000256" key="6">
    <source>
        <dbReference type="SAM" id="MobiDB-lite"/>
    </source>
</evidence>
<evidence type="ECO:0000256" key="1">
    <source>
        <dbReference type="ARBA" id="ARBA00022679"/>
    </source>
</evidence>
<sequence>MAERVVHPSTLVPGEWVGAWQIVGKLGSGSFGAVYKVECEGEAFALKFSLRRQESGEDDLNQTDARLRKELACLLRIQHPNVVRLHAFGCWPHPTKGYRYLLMDYVAGKPLARWARDEVPSIRRVLQVFDKLALTLEAIHRAGVSHRDLKSANILVRTRDEEPVLVDFGSGDHTQGKPITEGPLPPGTPHYRSPEALRFQREYMRAPGVRYAFRATDELYALGVALYEVLTGRPPFSPQLPREVLNAEIEWKDPPPPLAYDARVPVAVSDLVMRLLEKRPEDRPQSGQQLHEELQAVLTPASPGLEEKVVVRPPDLITTEDMP</sequence>
<dbReference type="EC" id="2.7.11.1" evidence="8"/>
<dbReference type="SMART" id="SM00220">
    <property type="entry name" value="S_TKc"/>
    <property type="match status" value="1"/>
</dbReference>
<dbReference type="PROSITE" id="PS50011">
    <property type="entry name" value="PROTEIN_KINASE_DOM"/>
    <property type="match status" value="1"/>
</dbReference>
<keyword evidence="4 5" id="KW-0067">ATP-binding</keyword>
<feature type="domain" description="Protein kinase" evidence="7">
    <location>
        <begin position="20"/>
        <end position="294"/>
    </location>
</feature>
<evidence type="ECO:0000313" key="8">
    <source>
        <dbReference type="EMBL" id="MDY7232016.1"/>
    </source>
</evidence>
<dbReference type="SUPFAM" id="SSF56112">
    <property type="entry name" value="Protein kinase-like (PK-like)"/>
    <property type="match status" value="1"/>
</dbReference>
<dbReference type="PROSITE" id="PS00108">
    <property type="entry name" value="PROTEIN_KINASE_ST"/>
    <property type="match status" value="1"/>
</dbReference>
<evidence type="ECO:0000259" key="7">
    <source>
        <dbReference type="PROSITE" id="PS50011"/>
    </source>
</evidence>
<evidence type="ECO:0000313" key="9">
    <source>
        <dbReference type="Proteomes" id="UP001291309"/>
    </source>
</evidence>
<evidence type="ECO:0000256" key="4">
    <source>
        <dbReference type="ARBA" id="ARBA00022840"/>
    </source>
</evidence>
<organism evidence="8 9">
    <name type="scientific">Hyalangium rubrum</name>
    <dbReference type="NCBI Taxonomy" id="3103134"/>
    <lineage>
        <taxon>Bacteria</taxon>
        <taxon>Pseudomonadati</taxon>
        <taxon>Myxococcota</taxon>
        <taxon>Myxococcia</taxon>
        <taxon>Myxococcales</taxon>
        <taxon>Cystobacterineae</taxon>
        <taxon>Archangiaceae</taxon>
        <taxon>Hyalangium</taxon>
    </lineage>
</organism>
<dbReference type="PANTHER" id="PTHR43289:SF6">
    <property type="entry name" value="SERINE_THREONINE-PROTEIN KINASE NEKL-3"/>
    <property type="match status" value="1"/>
</dbReference>
<accession>A0ABU5HF81</accession>
<reference evidence="8 9" key="1">
    <citation type="submission" date="2023-12" db="EMBL/GenBank/DDBJ databases">
        <title>the genome sequence of Hyalangium sp. s54d21.</title>
        <authorList>
            <person name="Zhang X."/>
        </authorList>
    </citation>
    <scope>NUCLEOTIDE SEQUENCE [LARGE SCALE GENOMIC DNA]</scope>
    <source>
        <strain evidence="9">s54d21</strain>
    </source>
</reference>
<proteinExistence type="predicted"/>
<feature type="region of interest" description="Disordered" evidence="6">
    <location>
        <begin position="280"/>
        <end position="301"/>
    </location>
</feature>
<keyword evidence="9" id="KW-1185">Reference proteome</keyword>
<feature type="region of interest" description="Disordered" evidence="6">
    <location>
        <begin position="167"/>
        <end position="189"/>
    </location>
</feature>
<comment type="caution">
    <text evidence="8">The sequence shown here is derived from an EMBL/GenBank/DDBJ whole genome shotgun (WGS) entry which is preliminary data.</text>
</comment>
<dbReference type="InterPro" id="IPR017441">
    <property type="entry name" value="Protein_kinase_ATP_BS"/>
</dbReference>
<dbReference type="GO" id="GO:0004674">
    <property type="term" value="F:protein serine/threonine kinase activity"/>
    <property type="evidence" value="ECO:0007669"/>
    <property type="project" value="UniProtKB-EC"/>
</dbReference>
<dbReference type="Pfam" id="PF00069">
    <property type="entry name" value="Pkinase"/>
    <property type="match status" value="1"/>
</dbReference>
<dbReference type="InterPro" id="IPR008271">
    <property type="entry name" value="Ser/Thr_kinase_AS"/>
</dbReference>
<keyword evidence="3 8" id="KW-0418">Kinase</keyword>
<dbReference type="Gene3D" id="1.10.510.10">
    <property type="entry name" value="Transferase(Phosphotransferase) domain 1"/>
    <property type="match status" value="1"/>
</dbReference>
<evidence type="ECO:0000256" key="2">
    <source>
        <dbReference type="ARBA" id="ARBA00022741"/>
    </source>
</evidence>
<gene>
    <name evidence="8" type="ORF">SYV04_36850</name>
</gene>
<evidence type="ECO:0000256" key="3">
    <source>
        <dbReference type="ARBA" id="ARBA00022777"/>
    </source>
</evidence>
<dbReference type="InterPro" id="IPR000719">
    <property type="entry name" value="Prot_kinase_dom"/>
</dbReference>
<keyword evidence="2 5" id="KW-0547">Nucleotide-binding</keyword>
<evidence type="ECO:0000256" key="5">
    <source>
        <dbReference type="PROSITE-ProRule" id="PRU10141"/>
    </source>
</evidence>